<organism evidence="2 3">
    <name type="scientific">Marvinbryantia formatexigens DSM 14469</name>
    <dbReference type="NCBI Taxonomy" id="478749"/>
    <lineage>
        <taxon>Bacteria</taxon>
        <taxon>Bacillati</taxon>
        <taxon>Bacillota</taxon>
        <taxon>Clostridia</taxon>
        <taxon>Lachnospirales</taxon>
        <taxon>Lachnospiraceae</taxon>
        <taxon>Marvinbryantia</taxon>
    </lineage>
</organism>
<evidence type="ECO:0000313" key="3">
    <source>
        <dbReference type="Proteomes" id="UP000005561"/>
    </source>
</evidence>
<evidence type="ECO:0000313" key="2">
    <source>
        <dbReference type="EMBL" id="EET62086.1"/>
    </source>
</evidence>
<feature type="transmembrane region" description="Helical" evidence="1">
    <location>
        <begin position="20"/>
        <end position="39"/>
    </location>
</feature>
<accession>C6LAV5</accession>
<comment type="caution">
    <text evidence="2">The sequence shown here is derived from an EMBL/GenBank/DDBJ whole genome shotgun (WGS) entry which is preliminary data.</text>
</comment>
<keyword evidence="3" id="KW-1185">Reference proteome</keyword>
<dbReference type="Proteomes" id="UP000005561">
    <property type="component" value="Unassembled WGS sequence"/>
</dbReference>
<keyword evidence="1" id="KW-0472">Membrane</keyword>
<reference evidence="2" key="1">
    <citation type="submission" date="2009-07" db="EMBL/GenBank/DDBJ databases">
        <authorList>
            <person name="Weinstock G."/>
            <person name="Sodergren E."/>
            <person name="Clifton S."/>
            <person name="Fulton L."/>
            <person name="Fulton B."/>
            <person name="Courtney L."/>
            <person name="Fronick C."/>
            <person name="Harrison M."/>
            <person name="Strong C."/>
            <person name="Farmer C."/>
            <person name="Delahaunty K."/>
            <person name="Markovic C."/>
            <person name="Hall O."/>
            <person name="Minx P."/>
            <person name="Tomlinson C."/>
            <person name="Mitreva M."/>
            <person name="Nelson J."/>
            <person name="Hou S."/>
            <person name="Wollam A."/>
            <person name="Pepin K.H."/>
            <person name="Johnson M."/>
            <person name="Bhonagiri V."/>
            <person name="Nash W.E."/>
            <person name="Warren W."/>
            <person name="Chinwalla A."/>
            <person name="Mardis E.R."/>
            <person name="Wilson R.K."/>
        </authorList>
    </citation>
    <scope>NUCLEOTIDE SEQUENCE [LARGE SCALE GENOMIC DNA]</scope>
    <source>
        <strain evidence="2">DSM 14469</strain>
    </source>
</reference>
<protein>
    <submittedName>
        <fullName evidence="2">Uncharacterized protein</fullName>
    </submittedName>
</protein>
<dbReference type="AlphaFoldDB" id="C6LAV5"/>
<keyword evidence="1" id="KW-1133">Transmembrane helix</keyword>
<dbReference type="EMBL" id="ACCL02000003">
    <property type="protein sequence ID" value="EET62086.1"/>
    <property type="molecule type" value="Genomic_DNA"/>
</dbReference>
<name>C6LAV5_9FIRM</name>
<keyword evidence="1" id="KW-0812">Transmembrane</keyword>
<gene>
    <name evidence="2" type="ORF">BRYFOR_05749</name>
</gene>
<proteinExistence type="predicted"/>
<sequence>MKYTVLPHGICLWRIQYHTAYIISYLENESLLIFLYYVFSKLMQNMRMQLWRERNDDFI</sequence>
<evidence type="ECO:0000256" key="1">
    <source>
        <dbReference type="SAM" id="Phobius"/>
    </source>
</evidence>